<protein>
    <submittedName>
        <fullName evidence="2">Uncharacterized protein</fullName>
    </submittedName>
</protein>
<comment type="caution">
    <text evidence="2">The sequence shown here is derived from an EMBL/GenBank/DDBJ whole genome shotgun (WGS) entry which is preliminary data.</text>
</comment>
<sequence>MCRFDRRDTIFSQNRGVKLSASVVTLRLLSESSGGYFFLHYPTTFHHMSCSCPRGQQRTGDFSWVAKVDGRRKPKALTPSSQTRPSYGIGMPSARDCPMGVLLSRHHGIGSHVKFAVRTETSERSSGRRGERTGMMTYKGRND</sequence>
<feature type="compositionally biased region" description="Basic and acidic residues" evidence="1">
    <location>
        <begin position="121"/>
        <end position="132"/>
    </location>
</feature>
<name>A0A4C1VZ52_EUMVA</name>
<keyword evidence="3" id="KW-1185">Reference proteome</keyword>
<feature type="region of interest" description="Disordered" evidence="1">
    <location>
        <begin position="73"/>
        <end position="92"/>
    </location>
</feature>
<accession>A0A4C1VZ52</accession>
<evidence type="ECO:0000256" key="1">
    <source>
        <dbReference type="SAM" id="MobiDB-lite"/>
    </source>
</evidence>
<evidence type="ECO:0000313" key="2">
    <source>
        <dbReference type="EMBL" id="GBP44318.1"/>
    </source>
</evidence>
<organism evidence="2 3">
    <name type="scientific">Eumeta variegata</name>
    <name type="common">Bagworm moth</name>
    <name type="synonym">Eumeta japonica</name>
    <dbReference type="NCBI Taxonomy" id="151549"/>
    <lineage>
        <taxon>Eukaryota</taxon>
        <taxon>Metazoa</taxon>
        <taxon>Ecdysozoa</taxon>
        <taxon>Arthropoda</taxon>
        <taxon>Hexapoda</taxon>
        <taxon>Insecta</taxon>
        <taxon>Pterygota</taxon>
        <taxon>Neoptera</taxon>
        <taxon>Endopterygota</taxon>
        <taxon>Lepidoptera</taxon>
        <taxon>Glossata</taxon>
        <taxon>Ditrysia</taxon>
        <taxon>Tineoidea</taxon>
        <taxon>Psychidae</taxon>
        <taxon>Oiketicinae</taxon>
        <taxon>Eumeta</taxon>
    </lineage>
</organism>
<feature type="region of interest" description="Disordered" evidence="1">
    <location>
        <begin position="121"/>
        <end position="143"/>
    </location>
</feature>
<gene>
    <name evidence="2" type="ORF">EVAR_27276_1</name>
</gene>
<dbReference type="EMBL" id="BGZK01000450">
    <property type="protein sequence ID" value="GBP44318.1"/>
    <property type="molecule type" value="Genomic_DNA"/>
</dbReference>
<evidence type="ECO:0000313" key="3">
    <source>
        <dbReference type="Proteomes" id="UP000299102"/>
    </source>
</evidence>
<dbReference type="AlphaFoldDB" id="A0A4C1VZ52"/>
<proteinExistence type="predicted"/>
<dbReference type="Proteomes" id="UP000299102">
    <property type="component" value="Unassembled WGS sequence"/>
</dbReference>
<reference evidence="2 3" key="1">
    <citation type="journal article" date="2019" name="Commun. Biol.">
        <title>The bagworm genome reveals a unique fibroin gene that provides high tensile strength.</title>
        <authorList>
            <person name="Kono N."/>
            <person name="Nakamura H."/>
            <person name="Ohtoshi R."/>
            <person name="Tomita M."/>
            <person name="Numata K."/>
            <person name="Arakawa K."/>
        </authorList>
    </citation>
    <scope>NUCLEOTIDE SEQUENCE [LARGE SCALE GENOMIC DNA]</scope>
</reference>